<dbReference type="EMBL" id="CM017691">
    <property type="protein sequence ID" value="TYH22570.1"/>
    <property type="molecule type" value="Genomic_DNA"/>
</dbReference>
<evidence type="ECO:0000256" key="1">
    <source>
        <dbReference type="SAM" id="MobiDB-lite"/>
    </source>
</evidence>
<sequence length="101" mass="11873">MTDAVKSPFRLQSQQNERLTSGSSGVFLCKLDRTEERGNVRRRLCEEPLMGGQLSGIFQKLLVLSAAELLFGFRIWARFRIWVYEFGLKLYLGWYKFFIWA</sequence>
<feature type="region of interest" description="Disordered" evidence="1">
    <location>
        <begin position="1"/>
        <end position="21"/>
    </location>
</feature>
<organism evidence="2 3">
    <name type="scientific">Gossypium darwinii</name>
    <name type="common">Darwin's cotton</name>
    <name type="synonym">Gossypium barbadense var. darwinii</name>
    <dbReference type="NCBI Taxonomy" id="34276"/>
    <lineage>
        <taxon>Eukaryota</taxon>
        <taxon>Viridiplantae</taxon>
        <taxon>Streptophyta</taxon>
        <taxon>Embryophyta</taxon>
        <taxon>Tracheophyta</taxon>
        <taxon>Spermatophyta</taxon>
        <taxon>Magnoliopsida</taxon>
        <taxon>eudicotyledons</taxon>
        <taxon>Gunneridae</taxon>
        <taxon>Pentapetalae</taxon>
        <taxon>rosids</taxon>
        <taxon>malvids</taxon>
        <taxon>Malvales</taxon>
        <taxon>Malvaceae</taxon>
        <taxon>Malvoideae</taxon>
        <taxon>Gossypium</taxon>
    </lineage>
</organism>
<dbReference type="Proteomes" id="UP000323506">
    <property type="component" value="Chromosome A04"/>
</dbReference>
<name>A0A5D2GY60_GOSDA</name>
<proteinExistence type="predicted"/>
<protein>
    <submittedName>
        <fullName evidence="2">Uncharacterized protein</fullName>
    </submittedName>
</protein>
<dbReference type="AlphaFoldDB" id="A0A5D2GY60"/>
<keyword evidence="3" id="KW-1185">Reference proteome</keyword>
<feature type="compositionally biased region" description="Polar residues" evidence="1">
    <location>
        <begin position="10"/>
        <end position="21"/>
    </location>
</feature>
<gene>
    <name evidence="2" type="ORF">ES288_A04G139300v1</name>
</gene>
<evidence type="ECO:0000313" key="2">
    <source>
        <dbReference type="EMBL" id="TYH22570.1"/>
    </source>
</evidence>
<evidence type="ECO:0000313" key="3">
    <source>
        <dbReference type="Proteomes" id="UP000323506"/>
    </source>
</evidence>
<accession>A0A5D2GY60</accession>
<reference evidence="2 3" key="1">
    <citation type="submission" date="2019-06" db="EMBL/GenBank/DDBJ databases">
        <title>WGS assembly of Gossypium darwinii.</title>
        <authorList>
            <person name="Chen Z.J."/>
            <person name="Sreedasyam A."/>
            <person name="Ando A."/>
            <person name="Song Q."/>
            <person name="De L."/>
            <person name="Hulse-Kemp A."/>
            <person name="Ding M."/>
            <person name="Ye W."/>
            <person name="Kirkbride R."/>
            <person name="Jenkins J."/>
            <person name="Plott C."/>
            <person name="Lovell J."/>
            <person name="Lin Y.-M."/>
            <person name="Vaughn R."/>
            <person name="Liu B."/>
            <person name="Li W."/>
            <person name="Simpson S."/>
            <person name="Scheffler B."/>
            <person name="Saski C."/>
            <person name="Grover C."/>
            <person name="Hu G."/>
            <person name="Conover J."/>
            <person name="Carlson J."/>
            <person name="Shu S."/>
            <person name="Boston L."/>
            <person name="Williams M."/>
            <person name="Peterson D."/>
            <person name="Mcgee K."/>
            <person name="Jones D."/>
            <person name="Wendel J."/>
            <person name="Stelly D."/>
            <person name="Grimwood J."/>
            <person name="Schmutz J."/>
        </authorList>
    </citation>
    <scope>NUCLEOTIDE SEQUENCE [LARGE SCALE GENOMIC DNA]</scope>
    <source>
        <strain evidence="2">1808015.09</strain>
    </source>
</reference>